<dbReference type="EMBL" id="VMBF01000003">
    <property type="protein sequence ID" value="TSJ79887.1"/>
    <property type="molecule type" value="Genomic_DNA"/>
</dbReference>
<reference evidence="3 4" key="2">
    <citation type="submission" date="2019-07" db="EMBL/GenBank/DDBJ databases">
        <title>Algibacter marinivivus sp. nov., isolated from the surface of a marine red alga.</title>
        <authorList>
            <person name="Zhong X."/>
            <person name="Xu W."/>
            <person name="Zhang Y."/>
            <person name="Zhang Q."/>
            <person name="Du Z."/>
        </authorList>
    </citation>
    <scope>NUCLEOTIDE SEQUENCE [LARGE SCALE GENOMIC DNA]</scope>
    <source>
        <strain evidence="3 4">RU-4-M-4</strain>
    </source>
</reference>
<evidence type="ECO:0000259" key="1">
    <source>
        <dbReference type="Pfam" id="PF04230"/>
    </source>
</evidence>
<dbReference type="AlphaFoldDB" id="A0A5M7B877"/>
<dbReference type="Proteomes" id="UP000315145">
    <property type="component" value="Unassembled WGS sequence"/>
</dbReference>
<organism evidence="2 5">
    <name type="scientific">Algibacter amylolyticus</name>
    <dbReference type="NCBI Taxonomy" id="1608400"/>
    <lineage>
        <taxon>Bacteria</taxon>
        <taxon>Pseudomonadati</taxon>
        <taxon>Bacteroidota</taxon>
        <taxon>Flavobacteriia</taxon>
        <taxon>Flavobacteriales</taxon>
        <taxon>Flavobacteriaceae</taxon>
        <taxon>Algibacter</taxon>
    </lineage>
</organism>
<sequence>MKIKTITCHEVYNHGASLQEYALLTFLENQGHETETIHYKPDYLSEHFNFWRISNPRYKKNIILKSIYLILKFPFRYKMLKRKRSFDAFSAKYIRSTEKLYKSNDDLKLDLPEADAYICGSDQIWNSFFPNGKDPSFYLDFVPDNKLKISYAASFAIDKLEDDIKNFVKEKVSRLNYVSVRESSGKTILSDLDISDVTHVLDPVFLLEESKWSTLCLAPIIKEDYIFVYDFDSNPIIKSFVIKQKEKHNYKVVSVNSNVKYADYNFYLDGPSTFLTLLSNAKFVVSNSFHAVAFSCIFKKQFTVFNRSEKINTRMRDFVSLLEIEQVLITSKSDIENYSYIIDYNAFDKRLTTLIKKSKDYLIMALKN</sequence>
<evidence type="ECO:0000313" key="4">
    <source>
        <dbReference type="Proteomes" id="UP000315145"/>
    </source>
</evidence>
<name>A0A5M7B877_9FLAO</name>
<protein>
    <submittedName>
        <fullName evidence="2">Polysaccharide pyruvyl transferase family protein</fullName>
    </submittedName>
</protein>
<reference evidence="2 5" key="1">
    <citation type="journal article" date="2015" name="Int. J. Syst. Evol. Microbiol.">
        <title>Algibacter amylolyticus sp. nov., isolated from intertidal sediment.</title>
        <authorList>
            <person name="Zhang D.C."/>
            <person name="Wu J."/>
            <person name="Neuner K."/>
            <person name="Yao J."/>
            <person name="Margesin R."/>
        </authorList>
    </citation>
    <scope>NUCLEOTIDE SEQUENCE [LARGE SCALE GENOMIC DNA]</scope>
    <source>
        <strain evidence="2 5">RU-4-M-4</strain>
    </source>
</reference>
<feature type="domain" description="Polysaccharide pyruvyl transferase" evidence="1">
    <location>
        <begin position="13"/>
        <end position="308"/>
    </location>
</feature>
<dbReference type="GO" id="GO:0016740">
    <property type="term" value="F:transferase activity"/>
    <property type="evidence" value="ECO:0007669"/>
    <property type="project" value="UniProtKB-KW"/>
</dbReference>
<dbReference type="OrthoDB" id="9799278at2"/>
<proteinExistence type="predicted"/>
<gene>
    <name evidence="2" type="ORF">F2B50_06690</name>
    <name evidence="3" type="ORF">FPF71_06690</name>
</gene>
<dbReference type="Pfam" id="PF04230">
    <property type="entry name" value="PS_pyruv_trans"/>
    <property type="match status" value="1"/>
</dbReference>
<accession>A0A5M7B877</accession>
<keyword evidence="2" id="KW-0808">Transferase</keyword>
<dbReference type="InterPro" id="IPR007345">
    <property type="entry name" value="Polysacch_pyruvyl_Trfase"/>
</dbReference>
<dbReference type="EMBL" id="VWRS01000003">
    <property type="protein sequence ID" value="KAA5825589.1"/>
    <property type="molecule type" value="Genomic_DNA"/>
</dbReference>
<evidence type="ECO:0000313" key="2">
    <source>
        <dbReference type="EMBL" id="KAA5825589.1"/>
    </source>
</evidence>
<dbReference type="RefSeq" id="WP_144115910.1">
    <property type="nucleotide sequence ID" value="NZ_JACHGE010000003.1"/>
</dbReference>
<reference evidence="2" key="3">
    <citation type="submission" date="2019-09" db="EMBL/GenBank/DDBJ databases">
        <authorList>
            <person name="Zhang D.-C."/>
        </authorList>
    </citation>
    <scope>NUCLEOTIDE SEQUENCE</scope>
    <source>
        <strain evidence="2">RU-4-M-4</strain>
    </source>
</reference>
<evidence type="ECO:0000313" key="3">
    <source>
        <dbReference type="EMBL" id="TSJ79887.1"/>
    </source>
</evidence>
<comment type="caution">
    <text evidence="2">The sequence shown here is derived from an EMBL/GenBank/DDBJ whole genome shotgun (WGS) entry which is preliminary data.</text>
</comment>
<dbReference type="Proteomes" id="UP000322315">
    <property type="component" value="Unassembled WGS sequence"/>
</dbReference>
<keyword evidence="4" id="KW-1185">Reference proteome</keyword>
<evidence type="ECO:0000313" key="5">
    <source>
        <dbReference type="Proteomes" id="UP000322315"/>
    </source>
</evidence>